<dbReference type="OrthoDB" id="326429at2"/>
<dbReference type="SUPFAM" id="SSF48403">
    <property type="entry name" value="Ankyrin repeat"/>
    <property type="match status" value="1"/>
</dbReference>
<dbReference type="GO" id="GO:0085020">
    <property type="term" value="P:protein K6-linked ubiquitination"/>
    <property type="evidence" value="ECO:0007669"/>
    <property type="project" value="TreeGrafter"/>
</dbReference>
<organism evidence="5 7">
    <name type="scientific">Leptospira perolatii</name>
    <dbReference type="NCBI Taxonomy" id="2023191"/>
    <lineage>
        <taxon>Bacteria</taxon>
        <taxon>Pseudomonadati</taxon>
        <taxon>Spirochaetota</taxon>
        <taxon>Spirochaetia</taxon>
        <taxon>Leptospirales</taxon>
        <taxon>Leptospiraceae</taxon>
        <taxon>Leptospira</taxon>
    </lineage>
</organism>
<keyword evidence="6" id="KW-1185">Reference proteome</keyword>
<proteinExistence type="predicted"/>
<dbReference type="PROSITE" id="PS50297">
    <property type="entry name" value="ANK_REP_REGION"/>
    <property type="match status" value="4"/>
</dbReference>
<feature type="repeat" description="ANK" evidence="3">
    <location>
        <begin position="143"/>
        <end position="175"/>
    </location>
</feature>
<dbReference type="PROSITE" id="PS50088">
    <property type="entry name" value="ANK_REPEAT"/>
    <property type="match status" value="4"/>
</dbReference>
<dbReference type="InterPro" id="IPR002110">
    <property type="entry name" value="Ankyrin_rpt"/>
</dbReference>
<dbReference type="Proteomes" id="UP000231962">
    <property type="component" value="Unassembled WGS sequence"/>
</dbReference>
<accession>A0A2M9ZP98</accession>
<name>A0A2M9ZP98_9LEPT</name>
<comment type="caution">
    <text evidence="5">The sequence shown here is derived from an EMBL/GenBank/DDBJ whole genome shotgun (WGS) entry which is preliminary data.</text>
</comment>
<evidence type="ECO:0000313" key="7">
    <source>
        <dbReference type="Proteomes" id="UP000231990"/>
    </source>
</evidence>
<dbReference type="GO" id="GO:0004842">
    <property type="term" value="F:ubiquitin-protein transferase activity"/>
    <property type="evidence" value="ECO:0007669"/>
    <property type="project" value="TreeGrafter"/>
</dbReference>
<evidence type="ECO:0000313" key="4">
    <source>
        <dbReference type="EMBL" id="PJZ70609.1"/>
    </source>
</evidence>
<dbReference type="Gene3D" id="1.25.40.20">
    <property type="entry name" value="Ankyrin repeat-containing domain"/>
    <property type="match status" value="3"/>
</dbReference>
<dbReference type="Pfam" id="PF12796">
    <property type="entry name" value="Ank_2"/>
    <property type="match status" value="2"/>
</dbReference>
<dbReference type="SMART" id="SM00248">
    <property type="entry name" value="ANK"/>
    <property type="match status" value="6"/>
</dbReference>
<dbReference type="InterPro" id="IPR036770">
    <property type="entry name" value="Ankyrin_rpt-contain_sf"/>
</dbReference>
<keyword evidence="2 3" id="KW-0040">ANK repeat</keyword>
<dbReference type="Proteomes" id="UP000231990">
    <property type="component" value="Unassembled WGS sequence"/>
</dbReference>
<protein>
    <submittedName>
        <fullName evidence="5">Uncharacterized protein</fullName>
    </submittedName>
</protein>
<feature type="repeat" description="ANK" evidence="3">
    <location>
        <begin position="236"/>
        <end position="268"/>
    </location>
</feature>
<dbReference type="PANTHER" id="PTHR24171">
    <property type="entry name" value="ANKYRIN REPEAT DOMAIN-CONTAINING PROTEIN 39-RELATED"/>
    <property type="match status" value="1"/>
</dbReference>
<dbReference type="PANTHER" id="PTHR24171:SF8">
    <property type="entry name" value="BRCA1-ASSOCIATED RING DOMAIN PROTEIN 1"/>
    <property type="match status" value="1"/>
</dbReference>
<sequence length="295" mass="31787">MYDRFKCSLFFCTWIAFSGVFLFNCSFGLPQLRDKSILDLSAAEKLEAEKQLLMIKAGGADIDRPIDSQGDTQLFRAAAEGRFAVVKLLLENGADPNLANSRGITPLMAAASQGRLVAWKKDGFKVVYLLLREGAKINDRDQEKNTALMYAASSGDHRAVGVLLLAGANTSLKNRYELSALAMADRIGYDGGNAAGMLNQFSTMKVTPLIWSSYFDSNFALILLAMGANPNDRHSLGGTALHLASMAGHTELVRKLISAGANVNAKDDNGDTPMKAALLKNHTEIVLILKNAGGK</sequence>
<evidence type="ECO:0000256" key="1">
    <source>
        <dbReference type="ARBA" id="ARBA00022737"/>
    </source>
</evidence>
<reference evidence="6 7" key="1">
    <citation type="submission" date="2017-07" db="EMBL/GenBank/DDBJ databases">
        <title>Leptospira spp. isolated from tropical soils.</title>
        <authorList>
            <person name="Thibeaux R."/>
            <person name="Iraola G."/>
            <person name="Ferres I."/>
            <person name="Bierque E."/>
            <person name="Girault D."/>
            <person name="Soupe-Gilbert M.-E."/>
            <person name="Picardeau M."/>
            <person name="Goarant C."/>
        </authorList>
    </citation>
    <scope>NUCLEOTIDE SEQUENCE [LARGE SCALE GENOMIC DNA]</scope>
    <source>
        <strain evidence="5 7">FH1-B-B1</strain>
        <strain evidence="4 6">FH1-B-C1</strain>
    </source>
</reference>
<dbReference type="EMBL" id="NPDY01000002">
    <property type="protein sequence ID" value="PJZ70609.1"/>
    <property type="molecule type" value="Genomic_DNA"/>
</dbReference>
<dbReference type="AlphaFoldDB" id="A0A2M9ZP98"/>
<dbReference type="EMBL" id="NPDZ01000003">
    <property type="protein sequence ID" value="PJZ73821.1"/>
    <property type="molecule type" value="Genomic_DNA"/>
</dbReference>
<dbReference type="PRINTS" id="PR01415">
    <property type="entry name" value="ANKYRIN"/>
</dbReference>
<feature type="repeat" description="ANK" evidence="3">
    <location>
        <begin position="69"/>
        <end position="101"/>
    </location>
</feature>
<evidence type="ECO:0000256" key="3">
    <source>
        <dbReference type="PROSITE-ProRule" id="PRU00023"/>
    </source>
</evidence>
<feature type="repeat" description="ANK" evidence="3">
    <location>
        <begin position="102"/>
        <end position="142"/>
    </location>
</feature>
<evidence type="ECO:0000256" key="2">
    <source>
        <dbReference type="ARBA" id="ARBA00023043"/>
    </source>
</evidence>
<keyword evidence="1" id="KW-0677">Repeat</keyword>
<evidence type="ECO:0000313" key="5">
    <source>
        <dbReference type="EMBL" id="PJZ73821.1"/>
    </source>
</evidence>
<gene>
    <name evidence="4" type="ORF">CH360_03450</name>
    <name evidence="5" type="ORF">CH373_06590</name>
</gene>
<dbReference type="RefSeq" id="WP_100712617.1">
    <property type="nucleotide sequence ID" value="NZ_NPDY01000002.1"/>
</dbReference>
<evidence type="ECO:0000313" key="6">
    <source>
        <dbReference type="Proteomes" id="UP000231962"/>
    </source>
</evidence>